<dbReference type="EMBL" id="JAEUBG010005584">
    <property type="protein sequence ID" value="KAH3673763.1"/>
    <property type="molecule type" value="Genomic_DNA"/>
</dbReference>
<keyword evidence="3" id="KW-1185">Reference proteome</keyword>
<name>A0A9P8PKD5_WICPI</name>
<dbReference type="OrthoDB" id="3982995at2759"/>
<gene>
    <name evidence="2" type="ORF">WICPIJ_009674</name>
</gene>
<proteinExistence type="predicted"/>
<sequence length="302" mass="35814">MLKDMPFLMDPNDIEKRRRNGKFTTPFNERDTSNEETTNSRRYFENTVNRLVEEEQEYNMVCKVFICSKCEAGTSYCADKLKRKDGRWVCNYCETTNNSEENQYYLYNKLESSIIAHLENPDDKDDIMRPNIKVKNCDRKKPSQYRTDLLDKDKDSYEVRDIYNNTFIANHKSQKFIKKKFKSKENTRDESNYYDSATLNMMLGCSEIKVSDSQTFYVFYTKYADFQEEEEEGMFFDKTHRLAILPKISNGFKSNKFQMDELLVVMFDDLNRLTVHGVDISTPYKPNHIVKINIINFTATHN</sequence>
<reference evidence="2" key="1">
    <citation type="journal article" date="2021" name="Open Biol.">
        <title>Shared evolutionary footprints suggest mitochondrial oxidative damage underlies multiple complex I losses in fungi.</title>
        <authorList>
            <person name="Schikora-Tamarit M.A."/>
            <person name="Marcet-Houben M."/>
            <person name="Nosek J."/>
            <person name="Gabaldon T."/>
        </authorList>
    </citation>
    <scope>NUCLEOTIDE SEQUENCE</scope>
    <source>
        <strain evidence="2">CBS2887</strain>
    </source>
</reference>
<evidence type="ECO:0000313" key="2">
    <source>
        <dbReference type="EMBL" id="KAH3673763.1"/>
    </source>
</evidence>
<dbReference type="AlphaFoldDB" id="A0A9P8PKD5"/>
<feature type="region of interest" description="Disordered" evidence="1">
    <location>
        <begin position="18"/>
        <end position="38"/>
    </location>
</feature>
<dbReference type="Proteomes" id="UP000774326">
    <property type="component" value="Unassembled WGS sequence"/>
</dbReference>
<feature type="compositionally biased region" description="Basic and acidic residues" evidence="1">
    <location>
        <begin position="28"/>
        <end position="38"/>
    </location>
</feature>
<organism evidence="2 3">
    <name type="scientific">Wickerhamomyces pijperi</name>
    <name type="common">Yeast</name>
    <name type="synonym">Pichia pijperi</name>
    <dbReference type="NCBI Taxonomy" id="599730"/>
    <lineage>
        <taxon>Eukaryota</taxon>
        <taxon>Fungi</taxon>
        <taxon>Dikarya</taxon>
        <taxon>Ascomycota</taxon>
        <taxon>Saccharomycotina</taxon>
        <taxon>Saccharomycetes</taxon>
        <taxon>Phaffomycetales</taxon>
        <taxon>Wickerhamomycetaceae</taxon>
        <taxon>Wickerhamomyces</taxon>
    </lineage>
</organism>
<comment type="caution">
    <text evidence="2">The sequence shown here is derived from an EMBL/GenBank/DDBJ whole genome shotgun (WGS) entry which is preliminary data.</text>
</comment>
<evidence type="ECO:0000256" key="1">
    <source>
        <dbReference type="SAM" id="MobiDB-lite"/>
    </source>
</evidence>
<accession>A0A9P8PKD5</accession>
<evidence type="ECO:0000313" key="3">
    <source>
        <dbReference type="Proteomes" id="UP000774326"/>
    </source>
</evidence>
<reference evidence="2" key="2">
    <citation type="submission" date="2021-01" db="EMBL/GenBank/DDBJ databases">
        <authorList>
            <person name="Schikora-Tamarit M.A."/>
        </authorList>
    </citation>
    <scope>NUCLEOTIDE SEQUENCE</scope>
    <source>
        <strain evidence="2">CBS2887</strain>
    </source>
</reference>
<protein>
    <submittedName>
        <fullName evidence="2">Uncharacterized protein</fullName>
    </submittedName>
</protein>